<feature type="compositionally biased region" description="Pro residues" evidence="6">
    <location>
        <begin position="503"/>
        <end position="512"/>
    </location>
</feature>
<dbReference type="InterPro" id="IPR020897">
    <property type="entry name" value="Synapsin_pre-ATP-grasp_dom"/>
</dbReference>
<dbReference type="PROSITE" id="PS00415">
    <property type="entry name" value="SYNAPSIN_1"/>
    <property type="match status" value="1"/>
</dbReference>
<evidence type="ECO:0000256" key="3">
    <source>
        <dbReference type="ARBA" id="ARBA00022553"/>
    </source>
</evidence>
<dbReference type="SUPFAM" id="SSF52440">
    <property type="entry name" value="PreATP-grasp domain"/>
    <property type="match status" value="1"/>
</dbReference>
<feature type="compositionally biased region" description="Low complexity" evidence="6">
    <location>
        <begin position="474"/>
        <end position="486"/>
    </location>
</feature>
<evidence type="ECO:0000259" key="8">
    <source>
        <dbReference type="Pfam" id="PF02750"/>
    </source>
</evidence>
<evidence type="ECO:0000313" key="9">
    <source>
        <dbReference type="Ensembl" id="ENSPCEP00000018221.1"/>
    </source>
</evidence>
<dbReference type="PROSITE" id="PS00416">
    <property type="entry name" value="SYNAPSIN_2"/>
    <property type="match status" value="1"/>
</dbReference>
<evidence type="ECO:0000313" key="10">
    <source>
        <dbReference type="Proteomes" id="UP000694393"/>
    </source>
</evidence>
<evidence type="ECO:0000256" key="4">
    <source>
        <dbReference type="ARBA" id="ARBA00023018"/>
    </source>
</evidence>
<dbReference type="GO" id="GO:0007269">
    <property type="term" value="P:neurotransmitter secretion"/>
    <property type="evidence" value="ECO:0007669"/>
    <property type="project" value="InterPro"/>
</dbReference>
<dbReference type="InterPro" id="IPR016185">
    <property type="entry name" value="PreATP-grasp_dom_sf"/>
</dbReference>
<dbReference type="Gene3D" id="3.30.1490.20">
    <property type="entry name" value="ATP-grasp fold, A domain"/>
    <property type="match status" value="1"/>
</dbReference>
<sequence>MNFLRRRLSDSSFVANLPNGYMMDLQRPDNSTSSPGSPATERKQQPQPSQPSPSSSSGTSIFSSISSAMKQTTQAAAGLIEHSASPAPVAQKPKILLVIDDAHTDWTKYFQGKKVNGEFEIRVEQAEFSELNLAAYVTGGCMVDMQVVRNGTKVVRSFKPDFVLIRQHAYSMALGEDFRSLIIGLQYGGVHSVNSLYSVYNFCSKPWVFSQLIKIFNSLGPEKFPLVDQTFFPSHKQMLTTPNFPVVVKLGHAHAGMGKVKVENQYDFQDMASVVAMAKTYATTEVFIDSKYDIRIQKIGNNYKAYMRTSISGNWKANTGSAMLEQIAMTERYRLWADSCAEMFGGLDICAVKAVHSKDGKDYIIEVMDSSMPLIGEHVEEDTQLVADLVVSKMTQLFATAGSSPSPLRPWPQSVKSQVQPQPGPQLGQPSQPRPAPQGGPRQPQGSQPPRTGAPPQQRLSPQGQQPQSPPSSSPQQQRSPGSPQQTRSATGTSPVQASKPGIFPPQQPRPPAQGRAPAQQGLGETPKQQAPPHPHLNKSQSLTNTFSISDSSQRGNTNEDEAKAETIRNLRKSFASLFSD</sequence>
<comment type="subcellular location">
    <subcellularLocation>
        <location evidence="1">Cytoplasmic vesicle</location>
        <location evidence="1">Secretory vesicle</location>
        <location evidence="1">Synaptic vesicle</location>
    </subcellularLocation>
</comment>
<dbReference type="FunFam" id="3.30.470.20:FF:000042">
    <property type="entry name" value="Synapsin III"/>
    <property type="match status" value="1"/>
</dbReference>
<proteinExistence type="inferred from homology"/>
<dbReference type="InterPro" id="IPR013815">
    <property type="entry name" value="ATP_grasp_subdomain_1"/>
</dbReference>
<feature type="compositionally biased region" description="Low complexity" evidence="6">
    <location>
        <begin position="52"/>
        <end position="61"/>
    </location>
</feature>
<keyword evidence="10" id="KW-1185">Reference proteome</keyword>
<feature type="compositionally biased region" description="Polar residues" evidence="6">
    <location>
        <begin position="538"/>
        <end position="557"/>
    </location>
</feature>
<evidence type="ECO:0000256" key="6">
    <source>
        <dbReference type="SAM" id="MobiDB-lite"/>
    </source>
</evidence>
<dbReference type="AlphaFoldDB" id="A0A8C8SD68"/>
<keyword evidence="3" id="KW-0597">Phosphoprotein</keyword>
<comment type="similarity">
    <text evidence="2">Belongs to the synapsin family.</text>
</comment>
<dbReference type="InterPro" id="IPR019735">
    <property type="entry name" value="Synapsin_CS"/>
</dbReference>
<feature type="compositionally biased region" description="Low complexity" evidence="6">
    <location>
        <begin position="439"/>
        <end position="467"/>
    </location>
</feature>
<dbReference type="PANTHER" id="PTHR10841">
    <property type="entry name" value="SYNAPSIN"/>
    <property type="match status" value="1"/>
</dbReference>
<protein>
    <submittedName>
        <fullName evidence="9">Synapsin III</fullName>
    </submittedName>
</protein>
<evidence type="ECO:0000256" key="1">
    <source>
        <dbReference type="ARBA" id="ARBA00004234"/>
    </source>
</evidence>
<feature type="domain" description="Synapsin pre-ATP-grasp" evidence="7">
    <location>
        <begin position="91"/>
        <end position="192"/>
    </location>
</feature>
<accession>A0A8C8SD68</accession>
<feature type="compositionally biased region" description="Low complexity" evidence="6">
    <location>
        <begin position="411"/>
        <end position="431"/>
    </location>
</feature>
<dbReference type="Proteomes" id="UP000694393">
    <property type="component" value="Unplaced"/>
</dbReference>
<dbReference type="GO" id="GO:0030672">
    <property type="term" value="C:synaptic vesicle membrane"/>
    <property type="evidence" value="ECO:0007669"/>
    <property type="project" value="TreeGrafter"/>
</dbReference>
<dbReference type="Pfam" id="PF10581">
    <property type="entry name" value="Synapsin_N"/>
    <property type="match status" value="1"/>
</dbReference>
<feature type="domain" description="Synapsin ATP-binding" evidence="8">
    <location>
        <begin position="194"/>
        <end position="396"/>
    </location>
</feature>
<reference evidence="9" key="2">
    <citation type="submission" date="2025-09" db="UniProtKB">
        <authorList>
            <consortium name="Ensembl"/>
        </authorList>
    </citation>
    <scope>IDENTIFICATION</scope>
</reference>
<reference evidence="9" key="1">
    <citation type="submission" date="2025-08" db="UniProtKB">
        <authorList>
            <consortium name="Ensembl"/>
        </authorList>
    </citation>
    <scope>IDENTIFICATION</scope>
</reference>
<evidence type="ECO:0000256" key="5">
    <source>
        <dbReference type="ARBA" id="ARBA00023329"/>
    </source>
</evidence>
<dbReference type="PRINTS" id="PR01368">
    <property type="entry name" value="SYNAPSIN"/>
</dbReference>
<feature type="compositionally biased region" description="Polar residues" evidence="6">
    <location>
        <begin position="28"/>
        <end position="37"/>
    </location>
</feature>
<feature type="compositionally biased region" description="Polar residues" evidence="6">
    <location>
        <begin position="487"/>
        <end position="497"/>
    </location>
</feature>
<feature type="region of interest" description="Disordered" evidence="6">
    <location>
        <begin position="401"/>
        <end position="568"/>
    </location>
</feature>
<dbReference type="Ensembl" id="ENSPCET00000018838.1">
    <property type="protein sequence ID" value="ENSPCEP00000018221.1"/>
    <property type="gene ID" value="ENSPCEG00000014216.1"/>
</dbReference>
<dbReference type="FunFam" id="3.40.50.20:FF:000008">
    <property type="entry name" value="Synapsin III"/>
    <property type="match status" value="1"/>
</dbReference>
<dbReference type="Gene3D" id="3.30.470.20">
    <property type="entry name" value="ATP-grasp fold, B domain"/>
    <property type="match status" value="1"/>
</dbReference>
<dbReference type="Pfam" id="PF02750">
    <property type="entry name" value="Synapsin_C"/>
    <property type="match status" value="1"/>
</dbReference>
<evidence type="ECO:0000256" key="2">
    <source>
        <dbReference type="ARBA" id="ARBA00008243"/>
    </source>
</evidence>
<feature type="region of interest" description="Disordered" evidence="6">
    <location>
        <begin position="19"/>
        <end position="61"/>
    </location>
</feature>
<dbReference type="PANTHER" id="PTHR10841:SF6">
    <property type="entry name" value="SYNAPSIN III"/>
    <property type="match status" value="1"/>
</dbReference>
<dbReference type="GO" id="GO:0005524">
    <property type="term" value="F:ATP binding"/>
    <property type="evidence" value="ECO:0007669"/>
    <property type="project" value="InterPro"/>
</dbReference>
<dbReference type="Pfam" id="PF02078">
    <property type="entry name" value="Synapsin"/>
    <property type="match status" value="1"/>
</dbReference>
<dbReference type="InterPro" id="IPR019736">
    <property type="entry name" value="Synapsin_P_site"/>
</dbReference>
<dbReference type="FunFam" id="3.30.1490.20:FF:000008">
    <property type="entry name" value="Synapsin I"/>
    <property type="match status" value="1"/>
</dbReference>
<dbReference type="SUPFAM" id="SSF56059">
    <property type="entry name" value="Glutathione synthetase ATP-binding domain-like"/>
    <property type="match status" value="1"/>
</dbReference>
<dbReference type="InterPro" id="IPR001359">
    <property type="entry name" value="Synapsin"/>
</dbReference>
<evidence type="ECO:0000259" key="7">
    <source>
        <dbReference type="Pfam" id="PF02078"/>
    </source>
</evidence>
<keyword evidence="4" id="KW-0770">Synapse</keyword>
<feature type="compositionally biased region" description="Low complexity" evidence="6">
    <location>
        <begin position="513"/>
        <end position="522"/>
    </location>
</feature>
<name>A0A8C8SD68_9SAUR</name>
<dbReference type="InterPro" id="IPR020898">
    <property type="entry name" value="Synapsin_ATP-bd_dom"/>
</dbReference>
<dbReference type="Gene3D" id="3.40.50.20">
    <property type="match status" value="1"/>
</dbReference>
<organism evidence="9 10">
    <name type="scientific">Pelusios castaneus</name>
    <name type="common">West African mud turtle</name>
    <dbReference type="NCBI Taxonomy" id="367368"/>
    <lineage>
        <taxon>Eukaryota</taxon>
        <taxon>Metazoa</taxon>
        <taxon>Chordata</taxon>
        <taxon>Craniata</taxon>
        <taxon>Vertebrata</taxon>
        <taxon>Euteleostomi</taxon>
        <taxon>Archelosauria</taxon>
        <taxon>Testudinata</taxon>
        <taxon>Testudines</taxon>
        <taxon>Pleurodira</taxon>
        <taxon>Pelomedusidae</taxon>
        <taxon>Pelusios</taxon>
    </lineage>
</organism>
<keyword evidence="5" id="KW-0968">Cytoplasmic vesicle</keyword>